<dbReference type="InterPro" id="IPR052337">
    <property type="entry name" value="SAT4-like"/>
</dbReference>
<evidence type="ECO:0000313" key="8">
    <source>
        <dbReference type="EMBL" id="KAK7705341.1"/>
    </source>
</evidence>
<protein>
    <recommendedName>
        <fullName evidence="7">Rhodopsin domain-containing protein</fullName>
    </recommendedName>
</protein>
<feature type="transmembrane region" description="Helical" evidence="6">
    <location>
        <begin position="68"/>
        <end position="87"/>
    </location>
</feature>
<keyword evidence="2 6" id="KW-0812">Transmembrane</keyword>
<evidence type="ECO:0000313" key="9">
    <source>
        <dbReference type="Proteomes" id="UP001430848"/>
    </source>
</evidence>
<feature type="non-terminal residue" evidence="8">
    <location>
        <position position="132"/>
    </location>
</feature>
<organism evidence="8 9">
    <name type="scientific">Diaporthe eres</name>
    <name type="common">Phomopsis oblonga</name>
    <dbReference type="NCBI Taxonomy" id="83184"/>
    <lineage>
        <taxon>Eukaryota</taxon>
        <taxon>Fungi</taxon>
        <taxon>Dikarya</taxon>
        <taxon>Ascomycota</taxon>
        <taxon>Pezizomycotina</taxon>
        <taxon>Sordariomycetes</taxon>
        <taxon>Sordariomycetidae</taxon>
        <taxon>Diaporthales</taxon>
        <taxon>Diaporthaceae</taxon>
        <taxon>Diaporthe</taxon>
        <taxon>Diaporthe eres species complex</taxon>
    </lineage>
</organism>
<keyword evidence="3 6" id="KW-1133">Transmembrane helix</keyword>
<proteinExistence type="inferred from homology"/>
<dbReference type="PANTHER" id="PTHR33048">
    <property type="entry name" value="PTH11-LIKE INTEGRAL MEMBRANE PROTEIN (AFU_ORTHOLOGUE AFUA_5G11245)"/>
    <property type="match status" value="1"/>
</dbReference>
<evidence type="ECO:0000259" key="7">
    <source>
        <dbReference type="Pfam" id="PF20684"/>
    </source>
</evidence>
<sequence length="132" mass="14889">MSLYHRLFHVNRRFLLCIYALMVYHVAWIIAVSVMLIVHCQPLGKFWNPLISGKCLGEANFVAVTESINSLGDFLLVALAISMVRVLQLSKVNRWRLRILFGSGALAGVLGFLKIGLSLDGSWYWSFDETSL</sequence>
<name>A0ABR1NL70_DIAER</name>
<reference evidence="8 9" key="1">
    <citation type="submission" date="2024-02" db="EMBL/GenBank/DDBJ databases">
        <title>De novo assembly and annotation of 12 fungi associated with fruit tree decline syndrome in Ontario, Canada.</title>
        <authorList>
            <person name="Sulman M."/>
            <person name="Ellouze W."/>
            <person name="Ilyukhin E."/>
        </authorList>
    </citation>
    <scope>NUCLEOTIDE SEQUENCE [LARGE SCALE GENOMIC DNA]</scope>
    <source>
        <strain evidence="8 9">M169</strain>
    </source>
</reference>
<dbReference type="EMBL" id="JAKNSF020000244">
    <property type="protein sequence ID" value="KAK7705341.1"/>
    <property type="molecule type" value="Genomic_DNA"/>
</dbReference>
<evidence type="ECO:0000256" key="2">
    <source>
        <dbReference type="ARBA" id="ARBA00022692"/>
    </source>
</evidence>
<accession>A0ABR1NL70</accession>
<evidence type="ECO:0000256" key="3">
    <source>
        <dbReference type="ARBA" id="ARBA00022989"/>
    </source>
</evidence>
<dbReference type="Proteomes" id="UP001430848">
    <property type="component" value="Unassembled WGS sequence"/>
</dbReference>
<evidence type="ECO:0000256" key="6">
    <source>
        <dbReference type="SAM" id="Phobius"/>
    </source>
</evidence>
<dbReference type="InterPro" id="IPR049326">
    <property type="entry name" value="Rhodopsin_dom_fungi"/>
</dbReference>
<gene>
    <name evidence="8" type="ORF">SLS63_014166</name>
</gene>
<keyword evidence="9" id="KW-1185">Reference proteome</keyword>
<evidence type="ECO:0000256" key="1">
    <source>
        <dbReference type="ARBA" id="ARBA00004141"/>
    </source>
</evidence>
<comment type="caution">
    <text evidence="8">The sequence shown here is derived from an EMBL/GenBank/DDBJ whole genome shotgun (WGS) entry which is preliminary data.</text>
</comment>
<feature type="domain" description="Rhodopsin" evidence="7">
    <location>
        <begin position="2"/>
        <end position="114"/>
    </location>
</feature>
<comment type="similarity">
    <text evidence="5">Belongs to the SAT4 family.</text>
</comment>
<keyword evidence="4 6" id="KW-0472">Membrane</keyword>
<feature type="transmembrane region" description="Helical" evidence="6">
    <location>
        <begin position="99"/>
        <end position="117"/>
    </location>
</feature>
<evidence type="ECO:0000256" key="4">
    <source>
        <dbReference type="ARBA" id="ARBA00023136"/>
    </source>
</evidence>
<evidence type="ECO:0000256" key="5">
    <source>
        <dbReference type="ARBA" id="ARBA00038359"/>
    </source>
</evidence>
<feature type="transmembrane region" description="Helical" evidence="6">
    <location>
        <begin position="14"/>
        <end position="38"/>
    </location>
</feature>
<dbReference type="PANTHER" id="PTHR33048:SF47">
    <property type="entry name" value="INTEGRAL MEMBRANE PROTEIN-RELATED"/>
    <property type="match status" value="1"/>
</dbReference>
<comment type="subcellular location">
    <subcellularLocation>
        <location evidence="1">Membrane</location>
        <topology evidence="1">Multi-pass membrane protein</topology>
    </subcellularLocation>
</comment>
<dbReference type="Pfam" id="PF20684">
    <property type="entry name" value="Fung_rhodopsin"/>
    <property type="match status" value="1"/>
</dbReference>